<evidence type="ECO:0000256" key="13">
    <source>
        <dbReference type="PIRNR" id="PIRNR004930"/>
    </source>
</evidence>
<evidence type="ECO:0000256" key="11">
    <source>
        <dbReference type="ARBA" id="ARBA00029774"/>
    </source>
</evidence>
<dbReference type="Pfam" id="PF03481">
    <property type="entry name" value="Sua5_C"/>
    <property type="match status" value="1"/>
</dbReference>
<evidence type="ECO:0000256" key="12">
    <source>
        <dbReference type="ARBA" id="ARBA00048366"/>
    </source>
</evidence>
<keyword evidence="10 13" id="KW-0067">ATP-binding</keyword>
<evidence type="ECO:0000256" key="7">
    <source>
        <dbReference type="ARBA" id="ARBA00022694"/>
    </source>
</evidence>
<name>A0ABW5JLL4_9BACT</name>
<keyword evidence="9 13" id="KW-0547">Nucleotide-binding</keyword>
<dbReference type="InterPro" id="IPR006070">
    <property type="entry name" value="Sua5-like_dom"/>
</dbReference>
<dbReference type="Gene3D" id="3.90.870.10">
    <property type="entry name" value="DHBP synthase"/>
    <property type="match status" value="1"/>
</dbReference>
<dbReference type="PIRSF" id="PIRSF004930">
    <property type="entry name" value="Tln_factor_SUA5"/>
    <property type="match status" value="1"/>
</dbReference>
<evidence type="ECO:0000256" key="2">
    <source>
        <dbReference type="ARBA" id="ARBA00007663"/>
    </source>
</evidence>
<evidence type="ECO:0000256" key="9">
    <source>
        <dbReference type="ARBA" id="ARBA00022741"/>
    </source>
</evidence>
<evidence type="ECO:0000256" key="6">
    <source>
        <dbReference type="ARBA" id="ARBA00022679"/>
    </source>
</evidence>
<protein>
    <recommendedName>
        <fullName evidence="4 13">Threonylcarbamoyl-AMP synthase</fullName>
        <shortName evidence="13">TC-AMP synthase</shortName>
        <ecNumber evidence="3 13">2.7.7.87</ecNumber>
    </recommendedName>
    <alternativeName>
        <fullName evidence="11 13">L-threonylcarbamoyladenylate synthase</fullName>
    </alternativeName>
</protein>
<keyword evidence="7 13" id="KW-0819">tRNA processing</keyword>
<dbReference type="PROSITE" id="PS51163">
    <property type="entry name" value="YRDC"/>
    <property type="match status" value="1"/>
</dbReference>
<comment type="caution">
    <text evidence="15">The sequence shown here is derived from an EMBL/GenBank/DDBJ whole genome shotgun (WGS) entry which is preliminary data.</text>
</comment>
<comment type="function">
    <text evidence="13">Required for the formation of a threonylcarbamoyl group on adenosine at position 37 (t(6)A37) in tRNAs that read codons beginning with adenine.</text>
</comment>
<dbReference type="InterPro" id="IPR038385">
    <property type="entry name" value="Sua5/YwlC_C"/>
</dbReference>
<keyword evidence="16" id="KW-1185">Reference proteome</keyword>
<dbReference type="InterPro" id="IPR010923">
    <property type="entry name" value="T(6)A37_SUA5"/>
</dbReference>
<reference evidence="16" key="1">
    <citation type="journal article" date="2019" name="Int. J. Syst. Evol. Microbiol.">
        <title>The Global Catalogue of Microorganisms (GCM) 10K type strain sequencing project: providing services to taxonomists for standard genome sequencing and annotation.</title>
        <authorList>
            <consortium name="The Broad Institute Genomics Platform"/>
            <consortium name="The Broad Institute Genome Sequencing Center for Infectious Disease"/>
            <person name="Wu L."/>
            <person name="Ma J."/>
        </authorList>
    </citation>
    <scope>NUCLEOTIDE SEQUENCE [LARGE SCALE GENOMIC DNA]</scope>
    <source>
        <strain evidence="16">KCTC 52042</strain>
    </source>
</reference>
<keyword evidence="5 13" id="KW-0963">Cytoplasm</keyword>
<evidence type="ECO:0000313" key="15">
    <source>
        <dbReference type="EMBL" id="MFD2532348.1"/>
    </source>
</evidence>
<dbReference type="EMBL" id="JBHULI010000024">
    <property type="protein sequence ID" value="MFD2532348.1"/>
    <property type="molecule type" value="Genomic_DNA"/>
</dbReference>
<evidence type="ECO:0000256" key="8">
    <source>
        <dbReference type="ARBA" id="ARBA00022695"/>
    </source>
</evidence>
<dbReference type="Pfam" id="PF01300">
    <property type="entry name" value="Sua5_yciO_yrdC"/>
    <property type="match status" value="1"/>
</dbReference>
<comment type="subcellular location">
    <subcellularLocation>
        <location evidence="1 13">Cytoplasm</location>
    </subcellularLocation>
</comment>
<dbReference type="SUPFAM" id="SSF55821">
    <property type="entry name" value="YrdC/RibB"/>
    <property type="match status" value="1"/>
</dbReference>
<proteinExistence type="inferred from homology"/>
<comment type="catalytic activity">
    <reaction evidence="12 13">
        <text>L-threonine + hydrogencarbonate + ATP = L-threonylcarbamoyladenylate + diphosphate + H2O</text>
        <dbReference type="Rhea" id="RHEA:36407"/>
        <dbReference type="ChEBI" id="CHEBI:15377"/>
        <dbReference type="ChEBI" id="CHEBI:17544"/>
        <dbReference type="ChEBI" id="CHEBI:30616"/>
        <dbReference type="ChEBI" id="CHEBI:33019"/>
        <dbReference type="ChEBI" id="CHEBI:57926"/>
        <dbReference type="ChEBI" id="CHEBI:73682"/>
        <dbReference type="EC" id="2.7.7.87"/>
    </reaction>
</comment>
<dbReference type="EC" id="2.7.7.87" evidence="3 13"/>
<gene>
    <name evidence="15" type="ORF">ACFSVN_07820</name>
</gene>
<keyword evidence="8 13" id="KW-0548">Nucleotidyltransferase</keyword>
<evidence type="ECO:0000256" key="1">
    <source>
        <dbReference type="ARBA" id="ARBA00004496"/>
    </source>
</evidence>
<dbReference type="InterPro" id="IPR017945">
    <property type="entry name" value="DHBP_synth_RibB-like_a/b_dom"/>
</dbReference>
<keyword evidence="6 13" id="KW-0808">Transferase</keyword>
<dbReference type="PANTHER" id="PTHR17490">
    <property type="entry name" value="SUA5"/>
    <property type="match status" value="1"/>
</dbReference>
<dbReference type="PANTHER" id="PTHR17490:SF16">
    <property type="entry name" value="THREONYLCARBAMOYL-AMP SYNTHASE"/>
    <property type="match status" value="1"/>
</dbReference>
<dbReference type="NCBIfam" id="TIGR00057">
    <property type="entry name" value="L-threonylcarbamoyladenylate synthase"/>
    <property type="match status" value="1"/>
</dbReference>
<evidence type="ECO:0000259" key="14">
    <source>
        <dbReference type="PROSITE" id="PS51163"/>
    </source>
</evidence>
<feature type="domain" description="YrdC-like" evidence="14">
    <location>
        <begin position="1"/>
        <end position="185"/>
    </location>
</feature>
<dbReference type="InterPro" id="IPR005145">
    <property type="entry name" value="Sua5_C"/>
</dbReference>
<accession>A0ABW5JLL4</accession>
<evidence type="ECO:0000256" key="10">
    <source>
        <dbReference type="ARBA" id="ARBA00022840"/>
    </source>
</evidence>
<evidence type="ECO:0000256" key="5">
    <source>
        <dbReference type="ARBA" id="ARBA00022490"/>
    </source>
</evidence>
<evidence type="ECO:0000313" key="16">
    <source>
        <dbReference type="Proteomes" id="UP001597460"/>
    </source>
</evidence>
<evidence type="ECO:0000256" key="3">
    <source>
        <dbReference type="ARBA" id="ARBA00012584"/>
    </source>
</evidence>
<evidence type="ECO:0000256" key="4">
    <source>
        <dbReference type="ARBA" id="ARBA00015492"/>
    </source>
</evidence>
<dbReference type="Gene3D" id="3.40.50.11030">
    <property type="entry name" value="Threonylcarbamoyl-AMP synthase, C-terminal domain"/>
    <property type="match status" value="1"/>
</dbReference>
<dbReference type="Proteomes" id="UP001597460">
    <property type="component" value="Unassembled WGS sequence"/>
</dbReference>
<dbReference type="RefSeq" id="WP_390300717.1">
    <property type="nucleotide sequence ID" value="NZ_JBHULI010000024.1"/>
</dbReference>
<organism evidence="15 16">
    <name type="scientific">Gracilimonas halophila</name>
    <dbReference type="NCBI Taxonomy" id="1834464"/>
    <lineage>
        <taxon>Bacteria</taxon>
        <taxon>Pseudomonadati</taxon>
        <taxon>Balneolota</taxon>
        <taxon>Balneolia</taxon>
        <taxon>Balneolales</taxon>
        <taxon>Balneolaceae</taxon>
        <taxon>Gracilimonas</taxon>
    </lineage>
</organism>
<dbReference type="GO" id="GO:0061710">
    <property type="term" value="F:L-threonylcarbamoyladenylate synthase"/>
    <property type="evidence" value="ECO:0007669"/>
    <property type="project" value="UniProtKB-EC"/>
</dbReference>
<comment type="similarity">
    <text evidence="2 13">Belongs to the SUA5 family.</text>
</comment>
<dbReference type="InterPro" id="IPR050156">
    <property type="entry name" value="TC-AMP_synthase_SUA5"/>
</dbReference>
<sequence>MHDLSKYIELIRSGEVVAFPTETVYGLGADAWNPAAIKKVFETKGRPSDNPLIVHVSNIEQVYDFANEIPKTAQKLMEFYWPGPLTIILEKKPKVLDLITAGLDTVALRMPDHPLTSELISQTGPLVAPSANRSGKPSPTKAAHVKNDFGENFPVIDGGATEIGLESTVVDLTKETPLILRPGMIGEKELSLILYLEVKTVSSMEKKPRSPGQKYSHYKPQATVEYGRIKVPKNDTLYLVQKEYDNSENIISYNGDLLMLSRELYDRFRQADLEDYSTIFIENIDDHKNNFPSFYSALLNRIQKAKG</sequence>